<sequence length="151" mass="17104">MFSLRFLSVFNATLNHKSISGEPSPLMEKALQYRSADNVSLASNLICLPAPLSECELVIDGDAEDERHNHSNGQHVHMIVTPSPERNQHNEKSKDAAVQSRRKLTPSPDAQRRPASAQETPFKFIPYQQERKEHIFSKYVKIAPVLDCQIR</sequence>
<proteinExistence type="predicted"/>
<evidence type="ECO:0000313" key="2">
    <source>
        <dbReference type="EMBL" id="KAK0399691.1"/>
    </source>
</evidence>
<gene>
    <name evidence="2" type="ORF">QR680_003163</name>
</gene>
<name>A0AA39LJ69_9BILA</name>
<keyword evidence="3" id="KW-1185">Reference proteome</keyword>
<feature type="region of interest" description="Disordered" evidence="1">
    <location>
        <begin position="63"/>
        <end position="123"/>
    </location>
</feature>
<feature type="compositionally biased region" description="Basic and acidic residues" evidence="1">
    <location>
        <begin position="86"/>
        <end position="95"/>
    </location>
</feature>
<dbReference type="EMBL" id="JAUCMV010000005">
    <property type="protein sequence ID" value="KAK0399691.1"/>
    <property type="molecule type" value="Genomic_DNA"/>
</dbReference>
<evidence type="ECO:0000256" key="1">
    <source>
        <dbReference type="SAM" id="MobiDB-lite"/>
    </source>
</evidence>
<reference evidence="2" key="1">
    <citation type="submission" date="2023-06" db="EMBL/GenBank/DDBJ databases">
        <title>Genomic analysis of the entomopathogenic nematode Steinernema hermaphroditum.</title>
        <authorList>
            <person name="Schwarz E.M."/>
            <person name="Heppert J.K."/>
            <person name="Baniya A."/>
            <person name="Schwartz H.T."/>
            <person name="Tan C.-H."/>
            <person name="Antoshechkin I."/>
            <person name="Sternberg P.W."/>
            <person name="Goodrich-Blair H."/>
            <person name="Dillman A.R."/>
        </authorList>
    </citation>
    <scope>NUCLEOTIDE SEQUENCE</scope>
    <source>
        <strain evidence="2">PS9179</strain>
        <tissue evidence="2">Whole animal</tissue>
    </source>
</reference>
<evidence type="ECO:0000313" key="3">
    <source>
        <dbReference type="Proteomes" id="UP001175271"/>
    </source>
</evidence>
<comment type="caution">
    <text evidence="2">The sequence shown here is derived from an EMBL/GenBank/DDBJ whole genome shotgun (WGS) entry which is preliminary data.</text>
</comment>
<protein>
    <submittedName>
        <fullName evidence="2">Uncharacterized protein</fullName>
    </submittedName>
</protein>
<organism evidence="2 3">
    <name type="scientific">Steinernema hermaphroditum</name>
    <dbReference type="NCBI Taxonomy" id="289476"/>
    <lineage>
        <taxon>Eukaryota</taxon>
        <taxon>Metazoa</taxon>
        <taxon>Ecdysozoa</taxon>
        <taxon>Nematoda</taxon>
        <taxon>Chromadorea</taxon>
        <taxon>Rhabditida</taxon>
        <taxon>Tylenchina</taxon>
        <taxon>Panagrolaimomorpha</taxon>
        <taxon>Strongyloidoidea</taxon>
        <taxon>Steinernematidae</taxon>
        <taxon>Steinernema</taxon>
    </lineage>
</organism>
<dbReference type="AlphaFoldDB" id="A0AA39LJ69"/>
<dbReference type="Proteomes" id="UP001175271">
    <property type="component" value="Unassembled WGS sequence"/>
</dbReference>
<accession>A0AA39LJ69</accession>